<dbReference type="Gene3D" id="3.40.50.150">
    <property type="entry name" value="Vaccinia Virus protein VP39"/>
    <property type="match status" value="1"/>
</dbReference>
<dbReference type="AlphaFoldDB" id="A0A1I3T9P0"/>
<dbReference type="STRING" id="576117.SAMN04488138_10824"/>
<gene>
    <name evidence="1" type="ORF">SAMN04488138_10824</name>
</gene>
<dbReference type="InterPro" id="IPR029063">
    <property type="entry name" value="SAM-dependent_MTases_sf"/>
</dbReference>
<protein>
    <submittedName>
        <fullName evidence="1">Phosphatidylethanolamine/phosphatidyl-N-methylethanolamine N-methyltransferase</fullName>
    </submittedName>
</protein>
<accession>A0A1I3T9P0</accession>
<dbReference type="EMBL" id="FORY01000008">
    <property type="protein sequence ID" value="SFJ67898.1"/>
    <property type="molecule type" value="Genomic_DNA"/>
</dbReference>
<keyword evidence="1" id="KW-0489">Methyltransferase</keyword>
<dbReference type="GO" id="GO:0032259">
    <property type="term" value="P:methylation"/>
    <property type="evidence" value="ECO:0007669"/>
    <property type="project" value="UniProtKB-KW"/>
</dbReference>
<dbReference type="SUPFAM" id="SSF53335">
    <property type="entry name" value="S-adenosyl-L-methionine-dependent methyltransferases"/>
    <property type="match status" value="1"/>
</dbReference>
<keyword evidence="2" id="KW-1185">Reference proteome</keyword>
<dbReference type="GeneID" id="98665528"/>
<dbReference type="GO" id="GO:0008168">
    <property type="term" value="F:methyltransferase activity"/>
    <property type="evidence" value="ECO:0007669"/>
    <property type="project" value="UniProtKB-KW"/>
</dbReference>
<dbReference type="CDD" id="cd02440">
    <property type="entry name" value="AdoMet_MTases"/>
    <property type="match status" value="1"/>
</dbReference>
<evidence type="ECO:0000313" key="1">
    <source>
        <dbReference type="EMBL" id="SFJ67898.1"/>
    </source>
</evidence>
<organism evidence="1 2">
    <name type="scientific">Celeribacter halophilus</name>
    <dbReference type="NCBI Taxonomy" id="576117"/>
    <lineage>
        <taxon>Bacteria</taxon>
        <taxon>Pseudomonadati</taxon>
        <taxon>Pseudomonadota</taxon>
        <taxon>Alphaproteobacteria</taxon>
        <taxon>Rhodobacterales</taxon>
        <taxon>Roseobacteraceae</taxon>
        <taxon>Celeribacter</taxon>
    </lineage>
</organism>
<proteinExistence type="predicted"/>
<evidence type="ECO:0000313" key="2">
    <source>
        <dbReference type="Proteomes" id="UP000183299"/>
    </source>
</evidence>
<keyword evidence="1" id="KW-0808">Transferase</keyword>
<reference evidence="1 2" key="1">
    <citation type="submission" date="2016-10" db="EMBL/GenBank/DDBJ databases">
        <authorList>
            <person name="de Groot N.N."/>
        </authorList>
    </citation>
    <scope>NUCLEOTIDE SEQUENCE [LARGE SCALE GENOMIC DNA]</scope>
    <source>
        <strain evidence="1 2">CGMCC 1.8891</strain>
    </source>
</reference>
<dbReference type="RefSeq" id="WP_066600213.1">
    <property type="nucleotide sequence ID" value="NZ_FORY01000008.1"/>
</dbReference>
<name>A0A1I3T9P0_9RHOB</name>
<dbReference type="Proteomes" id="UP000183299">
    <property type="component" value="Unassembled WGS sequence"/>
</dbReference>
<sequence length="185" mass="20119">MPRDFAVFLAEMIRNPDEVRAIAPSSTAVARLMTEGVEHVCGPIVEIGAGTGAFTREILARGVDPERLTLLELNPRFCVELCEKFPGVRVVNRPAEDIRDIGLEQIGAVISGVPVLAKPALQRAVVGRAFEVMAEGAFFTQITYANSSPVSPEMQGELGLSAEKRGTVWANLPPARVFEYRRRAS</sequence>
<dbReference type="OrthoDB" id="9805585at2"/>